<organism evidence="2 3">
    <name type="scientific">Candidatus Viadribacter manganicus</name>
    <dbReference type="NCBI Taxonomy" id="1759059"/>
    <lineage>
        <taxon>Bacteria</taxon>
        <taxon>Pseudomonadati</taxon>
        <taxon>Pseudomonadota</taxon>
        <taxon>Alphaproteobacteria</taxon>
        <taxon>Hyphomonadales</taxon>
        <taxon>Hyphomonadaceae</taxon>
        <taxon>Candidatus Viadribacter</taxon>
    </lineage>
</organism>
<evidence type="ECO:0000313" key="3">
    <source>
        <dbReference type="Proteomes" id="UP000092498"/>
    </source>
</evidence>
<keyword evidence="1" id="KW-0472">Membrane</keyword>
<proteinExistence type="predicted"/>
<dbReference type="Proteomes" id="UP000092498">
    <property type="component" value="Chromosome"/>
</dbReference>
<keyword evidence="1" id="KW-0812">Transmembrane</keyword>
<evidence type="ECO:0000256" key="1">
    <source>
        <dbReference type="SAM" id="Phobius"/>
    </source>
</evidence>
<feature type="transmembrane region" description="Helical" evidence="1">
    <location>
        <begin position="78"/>
        <end position="99"/>
    </location>
</feature>
<dbReference type="STRING" id="1759059.ATE48_18805"/>
<name>A0A1B1AMM6_9PROT</name>
<protein>
    <submittedName>
        <fullName evidence="2">Uncharacterized protein</fullName>
    </submittedName>
</protein>
<dbReference type="EMBL" id="CP013244">
    <property type="protein sequence ID" value="ANP47801.1"/>
    <property type="molecule type" value="Genomic_DNA"/>
</dbReference>
<keyword evidence="1" id="KW-1133">Transmembrane helix</keyword>
<dbReference type="OrthoDB" id="7205804at2"/>
<evidence type="ECO:0000313" key="2">
    <source>
        <dbReference type="EMBL" id="ANP47801.1"/>
    </source>
</evidence>
<accession>A0A1B1AMM6</accession>
<dbReference type="RefSeq" id="WP_066774268.1">
    <property type="nucleotide sequence ID" value="NZ_CP013244.1"/>
</dbReference>
<sequence length="111" mass="12196">MEYVDQAVAYLREGFANINNPKGLLIALAAVLFMGSWRQWIPVGLVATIIHIAIERLAPVLAGGGGEVTLPPLMEEAFWTQVLVLFLGYLIIIGIFFLLKSLLFRKSSAAH</sequence>
<dbReference type="InParanoid" id="A0A1B1AMM6"/>
<reference evidence="2 3" key="1">
    <citation type="submission" date="2015-11" db="EMBL/GenBank/DDBJ databases">
        <title>Whole-Genome Sequence of Candidatus Oderbacter manganicum from the National Park Lower Oder Valley, Germany.</title>
        <authorList>
            <person name="Braun B."/>
            <person name="Liere K."/>
            <person name="Szewzyk U."/>
        </authorList>
    </citation>
    <scope>NUCLEOTIDE SEQUENCE [LARGE SCALE GENOMIC DNA]</scope>
    <source>
        <strain evidence="2 3">OTSz_A_272</strain>
    </source>
</reference>
<feature type="transmembrane region" description="Helical" evidence="1">
    <location>
        <begin position="40"/>
        <end position="58"/>
    </location>
</feature>
<dbReference type="KEGG" id="cbot:ATE48_18805"/>
<dbReference type="AlphaFoldDB" id="A0A1B1AMM6"/>
<keyword evidence="3" id="KW-1185">Reference proteome</keyword>
<gene>
    <name evidence="2" type="ORF">ATE48_18805</name>
</gene>